<dbReference type="AlphaFoldDB" id="W4QAB7"/>
<feature type="transmembrane region" description="Helical" evidence="8">
    <location>
        <begin position="42"/>
        <end position="62"/>
    </location>
</feature>
<dbReference type="PANTHER" id="PTHR43124">
    <property type="entry name" value="PURINE EFFLUX PUMP PBUE"/>
    <property type="match status" value="1"/>
</dbReference>
<keyword evidence="3" id="KW-0813">Transport</keyword>
<keyword evidence="5 8" id="KW-0812">Transmembrane</keyword>
<keyword evidence="7 8" id="KW-0472">Membrane</keyword>
<feature type="transmembrane region" description="Helical" evidence="8">
    <location>
        <begin position="216"/>
        <end position="238"/>
    </location>
</feature>
<dbReference type="Gene3D" id="1.20.1250.20">
    <property type="entry name" value="MFS general substrate transporter like domains"/>
    <property type="match status" value="1"/>
</dbReference>
<feature type="transmembrane region" description="Helical" evidence="8">
    <location>
        <begin position="100"/>
        <end position="126"/>
    </location>
</feature>
<organism evidence="10 11">
    <name type="scientific">Halalkalibacter wakoensis JCM 9140</name>
    <dbReference type="NCBI Taxonomy" id="1236970"/>
    <lineage>
        <taxon>Bacteria</taxon>
        <taxon>Bacillati</taxon>
        <taxon>Bacillota</taxon>
        <taxon>Bacilli</taxon>
        <taxon>Bacillales</taxon>
        <taxon>Bacillaceae</taxon>
        <taxon>Halalkalibacter</taxon>
    </lineage>
</organism>
<evidence type="ECO:0000259" key="9">
    <source>
        <dbReference type="PROSITE" id="PS50850"/>
    </source>
</evidence>
<dbReference type="Proteomes" id="UP000018890">
    <property type="component" value="Unassembled WGS sequence"/>
</dbReference>
<evidence type="ECO:0000256" key="6">
    <source>
        <dbReference type="ARBA" id="ARBA00022989"/>
    </source>
</evidence>
<feature type="transmembrane region" description="Helical" evidence="8">
    <location>
        <begin position="250"/>
        <end position="270"/>
    </location>
</feature>
<evidence type="ECO:0000256" key="2">
    <source>
        <dbReference type="ARBA" id="ARBA00007520"/>
    </source>
</evidence>
<sequence>MQGKDKWAIFSISSIPLVMTLGNSMLIPVLPEIEKELGISSFQVSMLITVYSIVAILCIPIAGYISDHIGRKKVIIPSLIIAGIGGFISGFAGWQMDEPYGMMIFGRLLQGIGAAGAMPIVLPLVGDMYTDQKDVSKGLGMIETANTLGKVLSPILGAALALIVWYMPLLSIPVLCFISILAMLLLVKVPPMSGKAVGFKQFVKTTKVIFKREGRWLYAVFAVGCILMFVIFGVLFYLSTMLEDEFQIEGIKKGIILAIPLAALCFSSFATGKVIGQDKQKMKWFTVAGLVILTIAIFTVSFSKDIYLLLTCLFASGVGIGISLPCLDALVTEGIEMKQRGTISSLYSSMRFLGVALGPPVFAVLMKMSHAFMFLSNTLLCIITVLIVLFAIKPEDPVKPTWG</sequence>
<feature type="transmembrane region" description="Helical" evidence="8">
    <location>
        <begin position="172"/>
        <end position="190"/>
    </location>
</feature>
<dbReference type="RefSeq" id="WP_034750947.1">
    <property type="nucleotide sequence ID" value="NZ_BAUT01000097.1"/>
</dbReference>
<dbReference type="OrthoDB" id="2986280at2"/>
<evidence type="ECO:0000313" key="11">
    <source>
        <dbReference type="Proteomes" id="UP000018890"/>
    </source>
</evidence>
<feature type="transmembrane region" description="Helical" evidence="8">
    <location>
        <begin position="343"/>
        <end position="365"/>
    </location>
</feature>
<name>W4QAB7_9BACI</name>
<evidence type="ECO:0000256" key="3">
    <source>
        <dbReference type="ARBA" id="ARBA00022448"/>
    </source>
</evidence>
<dbReference type="InterPro" id="IPR020846">
    <property type="entry name" value="MFS_dom"/>
</dbReference>
<comment type="caution">
    <text evidence="10">The sequence shown here is derived from an EMBL/GenBank/DDBJ whole genome shotgun (WGS) entry which is preliminary data.</text>
</comment>
<proteinExistence type="inferred from homology"/>
<dbReference type="PANTHER" id="PTHR43124:SF3">
    <property type="entry name" value="CHLORAMPHENICOL EFFLUX PUMP RV0191"/>
    <property type="match status" value="1"/>
</dbReference>
<keyword evidence="4" id="KW-1003">Cell membrane</keyword>
<keyword evidence="11" id="KW-1185">Reference proteome</keyword>
<feature type="transmembrane region" description="Helical" evidence="8">
    <location>
        <begin position="147"/>
        <end position="166"/>
    </location>
</feature>
<comment type="subcellular location">
    <subcellularLocation>
        <location evidence="1">Cell membrane</location>
        <topology evidence="1">Multi-pass membrane protein</topology>
    </subcellularLocation>
</comment>
<protein>
    <submittedName>
        <fullName evidence="10">Siderophore transport protein</fullName>
    </submittedName>
</protein>
<dbReference type="SUPFAM" id="SSF103473">
    <property type="entry name" value="MFS general substrate transporter"/>
    <property type="match status" value="1"/>
</dbReference>
<dbReference type="InterPro" id="IPR005829">
    <property type="entry name" value="Sugar_transporter_CS"/>
</dbReference>
<reference evidence="10" key="1">
    <citation type="journal article" date="2014" name="Genome Announc.">
        <title>Draft Genome Sequences of Three Alkaliphilic Bacillus Strains, Bacillus wakoensis JCM 9140T, Bacillus akibai JCM 9157T, and Bacillus hemicellulosilyticus JCM 9152T.</title>
        <authorList>
            <person name="Yuki M."/>
            <person name="Oshima K."/>
            <person name="Suda W."/>
            <person name="Oshida Y."/>
            <person name="Kitamura K."/>
            <person name="Iida T."/>
            <person name="Hattori M."/>
            <person name="Ohkuma M."/>
        </authorList>
    </citation>
    <scope>NUCLEOTIDE SEQUENCE [LARGE SCALE GENOMIC DNA]</scope>
    <source>
        <strain evidence="10">JCM 9140</strain>
    </source>
</reference>
<evidence type="ECO:0000256" key="7">
    <source>
        <dbReference type="ARBA" id="ARBA00023136"/>
    </source>
</evidence>
<dbReference type="InterPro" id="IPR036259">
    <property type="entry name" value="MFS_trans_sf"/>
</dbReference>
<dbReference type="PROSITE" id="PS50850">
    <property type="entry name" value="MFS"/>
    <property type="match status" value="1"/>
</dbReference>
<dbReference type="EMBL" id="BAUT01000097">
    <property type="protein sequence ID" value="GAE28339.1"/>
    <property type="molecule type" value="Genomic_DNA"/>
</dbReference>
<evidence type="ECO:0000256" key="8">
    <source>
        <dbReference type="SAM" id="Phobius"/>
    </source>
</evidence>
<dbReference type="PROSITE" id="PS00216">
    <property type="entry name" value="SUGAR_TRANSPORT_1"/>
    <property type="match status" value="1"/>
</dbReference>
<feature type="transmembrane region" description="Helical" evidence="8">
    <location>
        <begin position="306"/>
        <end position="331"/>
    </location>
</feature>
<dbReference type="GO" id="GO:0005886">
    <property type="term" value="C:plasma membrane"/>
    <property type="evidence" value="ECO:0007669"/>
    <property type="project" value="UniProtKB-SubCell"/>
</dbReference>
<dbReference type="GO" id="GO:0022857">
    <property type="term" value="F:transmembrane transporter activity"/>
    <property type="evidence" value="ECO:0007669"/>
    <property type="project" value="InterPro"/>
</dbReference>
<feature type="transmembrane region" description="Helical" evidence="8">
    <location>
        <begin position="7"/>
        <end position="30"/>
    </location>
</feature>
<dbReference type="InterPro" id="IPR001958">
    <property type="entry name" value="Tet-R_TetA/multi-R_MdtG-like"/>
</dbReference>
<feature type="transmembrane region" description="Helical" evidence="8">
    <location>
        <begin position="371"/>
        <end position="392"/>
    </location>
</feature>
<comment type="similarity">
    <text evidence="2">Belongs to the major facilitator superfamily. TCR/Tet family.</text>
</comment>
<feature type="domain" description="Major facilitator superfamily (MFS) profile" evidence="9">
    <location>
        <begin position="8"/>
        <end position="396"/>
    </location>
</feature>
<dbReference type="InterPro" id="IPR050189">
    <property type="entry name" value="MFS_Efflux_Transporters"/>
</dbReference>
<accession>W4QAB7</accession>
<evidence type="ECO:0000256" key="5">
    <source>
        <dbReference type="ARBA" id="ARBA00022692"/>
    </source>
</evidence>
<dbReference type="CDD" id="cd17474">
    <property type="entry name" value="MFS_YfmO_like"/>
    <property type="match status" value="1"/>
</dbReference>
<dbReference type="Pfam" id="PF07690">
    <property type="entry name" value="MFS_1"/>
    <property type="match status" value="1"/>
</dbReference>
<keyword evidence="6 8" id="KW-1133">Transmembrane helix</keyword>
<feature type="transmembrane region" description="Helical" evidence="8">
    <location>
        <begin position="282"/>
        <end position="300"/>
    </location>
</feature>
<evidence type="ECO:0000313" key="10">
    <source>
        <dbReference type="EMBL" id="GAE28339.1"/>
    </source>
</evidence>
<evidence type="ECO:0000256" key="4">
    <source>
        <dbReference type="ARBA" id="ARBA00022475"/>
    </source>
</evidence>
<dbReference type="PRINTS" id="PR01035">
    <property type="entry name" value="TCRTETA"/>
</dbReference>
<feature type="transmembrane region" description="Helical" evidence="8">
    <location>
        <begin position="74"/>
        <end position="94"/>
    </location>
</feature>
<gene>
    <name evidence="10" type="ORF">JCM9140_4559</name>
</gene>
<dbReference type="STRING" id="1236970.JCM9140_4559"/>
<evidence type="ECO:0000256" key="1">
    <source>
        <dbReference type="ARBA" id="ARBA00004651"/>
    </source>
</evidence>
<dbReference type="InterPro" id="IPR011701">
    <property type="entry name" value="MFS"/>
</dbReference>